<sequence>EDPADLLRWARDIFPDSDTQEKRKRSDCFHQSKAFQTREGEMLDIEVIVILSEQNKFWYKVAVTAYIMNEGAEDVSLEPLTARQLLYGRWTIKPTSAAAQKCSSE</sequence>
<dbReference type="EMBL" id="CAJVPI010000154">
    <property type="protein sequence ID" value="CAG8490798.1"/>
    <property type="molecule type" value="Genomic_DNA"/>
</dbReference>
<protein>
    <submittedName>
        <fullName evidence="1">6211_t:CDS:1</fullName>
    </submittedName>
</protein>
<reference evidence="1" key="1">
    <citation type="submission" date="2021-06" db="EMBL/GenBank/DDBJ databases">
        <authorList>
            <person name="Kallberg Y."/>
            <person name="Tangrot J."/>
            <person name="Rosling A."/>
        </authorList>
    </citation>
    <scope>NUCLEOTIDE SEQUENCE</scope>
    <source>
        <strain evidence="1">BR232B</strain>
    </source>
</reference>
<evidence type="ECO:0000313" key="1">
    <source>
        <dbReference type="EMBL" id="CAG8490798.1"/>
    </source>
</evidence>
<dbReference type="Proteomes" id="UP000789739">
    <property type="component" value="Unassembled WGS sequence"/>
</dbReference>
<evidence type="ECO:0000313" key="2">
    <source>
        <dbReference type="Proteomes" id="UP000789739"/>
    </source>
</evidence>
<comment type="caution">
    <text evidence="1">The sequence shown here is derived from an EMBL/GenBank/DDBJ whole genome shotgun (WGS) entry which is preliminary data.</text>
</comment>
<keyword evidence="2" id="KW-1185">Reference proteome</keyword>
<organism evidence="1 2">
    <name type="scientific">Paraglomus brasilianum</name>
    <dbReference type="NCBI Taxonomy" id="144538"/>
    <lineage>
        <taxon>Eukaryota</taxon>
        <taxon>Fungi</taxon>
        <taxon>Fungi incertae sedis</taxon>
        <taxon>Mucoromycota</taxon>
        <taxon>Glomeromycotina</taxon>
        <taxon>Glomeromycetes</taxon>
        <taxon>Paraglomerales</taxon>
        <taxon>Paraglomeraceae</taxon>
        <taxon>Paraglomus</taxon>
    </lineage>
</organism>
<accession>A0A9N8WLK6</accession>
<gene>
    <name evidence="1" type="ORF">PBRASI_LOCUS2094</name>
</gene>
<proteinExistence type="predicted"/>
<dbReference type="AlphaFoldDB" id="A0A9N8WLK6"/>
<feature type="non-terminal residue" evidence="1">
    <location>
        <position position="105"/>
    </location>
</feature>
<name>A0A9N8WLK6_9GLOM</name>